<dbReference type="SUPFAM" id="SSF81383">
    <property type="entry name" value="F-box domain"/>
    <property type="match status" value="1"/>
</dbReference>
<protein>
    <recommendedName>
        <fullName evidence="2">F-box domain-containing protein</fullName>
    </recommendedName>
</protein>
<dbReference type="SMART" id="SM00256">
    <property type="entry name" value="FBOX"/>
    <property type="match status" value="1"/>
</dbReference>
<dbReference type="GeneID" id="59370775"/>
<accession>A0A8H7DY85</accession>
<dbReference type="AlphaFoldDB" id="A0A8H7DY85"/>
<dbReference type="InterPro" id="IPR001810">
    <property type="entry name" value="F-box_dom"/>
</dbReference>
<dbReference type="EMBL" id="JACETU010000001">
    <property type="protein sequence ID" value="KAF7440588.1"/>
    <property type="molecule type" value="Genomic_DNA"/>
</dbReference>
<organism evidence="3 4">
    <name type="scientific">Pleurotus ostreatus</name>
    <name type="common">Oyster mushroom</name>
    <name type="synonym">White-rot fungus</name>
    <dbReference type="NCBI Taxonomy" id="5322"/>
    <lineage>
        <taxon>Eukaryota</taxon>
        <taxon>Fungi</taxon>
        <taxon>Dikarya</taxon>
        <taxon>Basidiomycota</taxon>
        <taxon>Agaricomycotina</taxon>
        <taxon>Agaricomycetes</taxon>
        <taxon>Agaricomycetidae</taxon>
        <taxon>Agaricales</taxon>
        <taxon>Pleurotineae</taxon>
        <taxon>Pleurotaceae</taxon>
        <taxon>Pleurotus</taxon>
    </lineage>
</organism>
<feature type="domain" description="F-box" evidence="2">
    <location>
        <begin position="105"/>
        <end position="154"/>
    </location>
</feature>
<gene>
    <name evidence="3" type="ORF">PC9H_000934</name>
</gene>
<evidence type="ECO:0000256" key="1">
    <source>
        <dbReference type="SAM" id="MobiDB-lite"/>
    </source>
</evidence>
<dbReference type="VEuPathDB" id="FungiDB:PC9H_000934"/>
<name>A0A8H7DY85_PLEOS</name>
<dbReference type="CDD" id="cd09917">
    <property type="entry name" value="F-box_SF"/>
    <property type="match status" value="1"/>
</dbReference>
<feature type="region of interest" description="Disordered" evidence="1">
    <location>
        <begin position="51"/>
        <end position="104"/>
    </location>
</feature>
<evidence type="ECO:0000313" key="4">
    <source>
        <dbReference type="Proteomes" id="UP000623687"/>
    </source>
</evidence>
<evidence type="ECO:0000259" key="2">
    <source>
        <dbReference type="PROSITE" id="PS50181"/>
    </source>
</evidence>
<dbReference type="OrthoDB" id="2322499at2759"/>
<keyword evidence="4" id="KW-1185">Reference proteome</keyword>
<sequence>MGLRGFQGDKCDGYRAVIFESTAHCFLHSTTTLQPTQKHTPLALTPMAKRKRITNGDESARETEGAGPSTVKVEAPVQSSPKKRRTVAQGKKPASKPKGKGKGKLSKMLEMPYDVLCEIILQLRPEDLLALSRTSRGFREILLLKSNRFLWTTAFRDDPLFPHLPSDLNEPQFACLVFSNYCYYCLKATPDNQLMWAFRTRCCGSCLRTQFGPFNDVLRGVRSTITSDILLSSSVLGPKKKIVSVYKHSEARDIDILLKSFKPDSPTLAEFLQNRRKQVSQMLAGNYPITAALERRTQLAKMDKEKERAKCKEQIYKRLRDLGYAEELAYIRESDYSFLDNYPSISSRTELTDRVWNNIQRTLVDLLEDTRAKRRRKQRKTLLKARQRLLGELIKDHPSNALAGIKPGPADICAMPQIRQILVDTPVDVVVTAEHFQETIQGLEQLFAQWITNKSRELLKLLPNQPGAEDEVQDDTDFSRLNLATTYFTCTRCVDPLSYPRILLHNCLTELPHGFRNREDDDAIMFLNVGSVPWNYNQLPIEYRQDAESAAKKVVTAFGFDFRTTTHADMRLDNRWMECRACRHPKDGRMVFRWEKAVLHEIFHDVQGRKSHWIPLSDADIEAAKQQESKGFPEHRDKSAGYCCAHCDERGSFVEIRAHSRWEHAIQEFKETNYFRHPDASMDHPPFFVHIPVPPPVTIDLTDDEAPEHKIISIDD</sequence>
<dbReference type="PROSITE" id="PS50181">
    <property type="entry name" value="FBOX"/>
    <property type="match status" value="1"/>
</dbReference>
<dbReference type="Pfam" id="PF00646">
    <property type="entry name" value="F-box"/>
    <property type="match status" value="1"/>
</dbReference>
<dbReference type="RefSeq" id="XP_036636432.1">
    <property type="nucleotide sequence ID" value="XM_036770587.1"/>
</dbReference>
<feature type="compositionally biased region" description="Basic residues" evidence="1">
    <location>
        <begin position="93"/>
        <end position="104"/>
    </location>
</feature>
<comment type="caution">
    <text evidence="3">The sequence shown here is derived from an EMBL/GenBank/DDBJ whole genome shotgun (WGS) entry which is preliminary data.</text>
</comment>
<reference evidence="3" key="1">
    <citation type="submission" date="2019-07" db="EMBL/GenBank/DDBJ databases">
        <authorList>
            <person name="Palmer J.M."/>
        </authorList>
    </citation>
    <scope>NUCLEOTIDE SEQUENCE</scope>
    <source>
        <strain evidence="3">PC9</strain>
    </source>
</reference>
<evidence type="ECO:0000313" key="3">
    <source>
        <dbReference type="EMBL" id="KAF7440588.1"/>
    </source>
</evidence>
<dbReference type="Proteomes" id="UP000623687">
    <property type="component" value="Unassembled WGS sequence"/>
</dbReference>
<dbReference type="InterPro" id="IPR036047">
    <property type="entry name" value="F-box-like_dom_sf"/>
</dbReference>
<proteinExistence type="predicted"/>
<feature type="compositionally biased region" description="Basic and acidic residues" evidence="1">
    <location>
        <begin position="54"/>
        <end position="64"/>
    </location>
</feature>